<name>A0ABR1NL49_DIAER</name>
<dbReference type="PANTHER" id="PTHR34861">
    <property type="match status" value="1"/>
</dbReference>
<organism evidence="2 3">
    <name type="scientific">Diaporthe eres</name>
    <name type="common">Phomopsis oblonga</name>
    <dbReference type="NCBI Taxonomy" id="83184"/>
    <lineage>
        <taxon>Eukaryota</taxon>
        <taxon>Fungi</taxon>
        <taxon>Dikarya</taxon>
        <taxon>Ascomycota</taxon>
        <taxon>Pezizomycotina</taxon>
        <taxon>Sordariomycetes</taxon>
        <taxon>Sordariomycetidae</taxon>
        <taxon>Diaporthales</taxon>
        <taxon>Diaporthaceae</taxon>
        <taxon>Diaporthe</taxon>
        <taxon>Diaporthe eres species complex</taxon>
    </lineage>
</organism>
<proteinExistence type="predicted"/>
<feature type="domain" description="Alpha/beta hydrolase fold-3" evidence="1">
    <location>
        <begin position="134"/>
        <end position="338"/>
    </location>
</feature>
<evidence type="ECO:0000313" key="3">
    <source>
        <dbReference type="Proteomes" id="UP001430848"/>
    </source>
</evidence>
<dbReference type="Pfam" id="PF07859">
    <property type="entry name" value="Abhydrolase_3"/>
    <property type="match status" value="1"/>
</dbReference>
<dbReference type="Gene3D" id="3.40.50.1820">
    <property type="entry name" value="alpha/beta hydrolase"/>
    <property type="match status" value="1"/>
</dbReference>
<evidence type="ECO:0000259" key="1">
    <source>
        <dbReference type="Pfam" id="PF07859"/>
    </source>
</evidence>
<accession>A0ABR1NL49</accession>
<dbReference type="PANTHER" id="PTHR34861:SF11">
    <property type="entry name" value="CYCLASE"/>
    <property type="match status" value="1"/>
</dbReference>
<comment type="caution">
    <text evidence="2">The sequence shown here is derived from an EMBL/GenBank/DDBJ whole genome shotgun (WGS) entry which is preliminary data.</text>
</comment>
<reference evidence="2 3" key="1">
    <citation type="submission" date="2024-02" db="EMBL/GenBank/DDBJ databases">
        <title>De novo assembly and annotation of 12 fungi associated with fruit tree decline syndrome in Ontario, Canada.</title>
        <authorList>
            <person name="Sulman M."/>
            <person name="Ellouze W."/>
            <person name="Ilyukhin E."/>
        </authorList>
    </citation>
    <scope>NUCLEOTIDE SEQUENCE [LARGE SCALE GENOMIC DNA]</scope>
    <source>
        <strain evidence="2 3">M169</strain>
    </source>
</reference>
<evidence type="ECO:0000313" key="2">
    <source>
        <dbReference type="EMBL" id="KAK7705401.1"/>
    </source>
</evidence>
<dbReference type="EMBL" id="JAKNSF020000241">
    <property type="protein sequence ID" value="KAK7705401.1"/>
    <property type="molecule type" value="Genomic_DNA"/>
</dbReference>
<sequence>MTSTKAPQPIRTAFNIAWTAKGIAGRGVLIDYASWAKEQNISYERFAKHGISLEDVKAIAQMENLDFKPGDVLFLRTGYVQAYKALGPDRRKEVAAMKEWIGLAQGPETTEWLWDHQFAAVASDSPGFECRLFVHIHGGGFLNGSLDTETYICAATAVELGIVVVHPEYRHTNQVSFPVPHNDVSDAFEWIMAHCLDIGVDPASVVIGGQSAGSGLAASLVQREVAEANKKGRQSRVKGQILTIPWLAHPSAFESSGLVDESAASTTQCATAAGLSTEKLEWFASLLRAEDVFSDMLNPGLKRGPDLNSSPRSAFLVAGGDPLRDQGLLYARHLENAGFDGLKSAERFMFRLFEAITWCMDDSADFPGLREWAIE</sequence>
<dbReference type="Pfam" id="PF04199">
    <property type="entry name" value="Cyclase"/>
    <property type="match status" value="1"/>
</dbReference>
<protein>
    <recommendedName>
        <fullName evidence="1">Alpha/beta hydrolase fold-3 domain-containing protein</fullName>
    </recommendedName>
</protein>
<dbReference type="InterPro" id="IPR029058">
    <property type="entry name" value="AB_hydrolase_fold"/>
</dbReference>
<dbReference type="Proteomes" id="UP001430848">
    <property type="component" value="Unassembled WGS sequence"/>
</dbReference>
<dbReference type="InterPro" id="IPR013094">
    <property type="entry name" value="AB_hydrolase_3"/>
</dbReference>
<keyword evidence="3" id="KW-1185">Reference proteome</keyword>
<gene>
    <name evidence="2" type="ORF">SLS63_014146</name>
</gene>
<dbReference type="InterPro" id="IPR007325">
    <property type="entry name" value="KFase/CYL"/>
</dbReference>
<dbReference type="SUPFAM" id="SSF53474">
    <property type="entry name" value="alpha/beta-Hydrolases"/>
    <property type="match status" value="1"/>
</dbReference>